<protein>
    <submittedName>
        <fullName evidence="8">ATP-dependent DNA helicase RecQ</fullName>
    </submittedName>
</protein>
<keyword evidence="9" id="KW-1185">Reference proteome</keyword>
<dbReference type="RefSeq" id="WP_090793655.1">
    <property type="nucleotide sequence ID" value="NZ_FMYI01000002.1"/>
</dbReference>
<dbReference type="GO" id="GO:0030894">
    <property type="term" value="C:replisome"/>
    <property type="evidence" value="ECO:0007669"/>
    <property type="project" value="TreeGrafter"/>
</dbReference>
<evidence type="ECO:0000256" key="2">
    <source>
        <dbReference type="ARBA" id="ARBA00022801"/>
    </source>
</evidence>
<dbReference type="SMART" id="SM00490">
    <property type="entry name" value="HELICc"/>
    <property type="match status" value="1"/>
</dbReference>
<dbReference type="InterPro" id="IPR011545">
    <property type="entry name" value="DEAD/DEAH_box_helicase_dom"/>
</dbReference>
<dbReference type="PANTHER" id="PTHR13710:SF84">
    <property type="entry name" value="ATP-DEPENDENT DNA HELICASE RECS-RELATED"/>
    <property type="match status" value="1"/>
</dbReference>
<dbReference type="Gene3D" id="3.40.50.300">
    <property type="entry name" value="P-loop containing nucleotide triphosphate hydrolases"/>
    <property type="match status" value="2"/>
</dbReference>
<evidence type="ECO:0000313" key="9">
    <source>
        <dbReference type="Proteomes" id="UP000242949"/>
    </source>
</evidence>
<keyword evidence="1" id="KW-0547">Nucleotide-binding</keyword>
<dbReference type="PROSITE" id="PS51194">
    <property type="entry name" value="HELICASE_CTER"/>
    <property type="match status" value="1"/>
</dbReference>
<dbReference type="AlphaFoldDB" id="A0A1G6HB63"/>
<dbReference type="GO" id="GO:0003677">
    <property type="term" value="F:DNA binding"/>
    <property type="evidence" value="ECO:0007669"/>
    <property type="project" value="UniProtKB-KW"/>
</dbReference>
<evidence type="ECO:0000259" key="6">
    <source>
        <dbReference type="PROSITE" id="PS51192"/>
    </source>
</evidence>
<dbReference type="SMART" id="SM00487">
    <property type="entry name" value="DEXDc"/>
    <property type="match status" value="1"/>
</dbReference>
<evidence type="ECO:0000256" key="5">
    <source>
        <dbReference type="ARBA" id="ARBA00023125"/>
    </source>
</evidence>
<reference evidence="9" key="1">
    <citation type="submission" date="2016-09" db="EMBL/GenBank/DDBJ databases">
        <authorList>
            <person name="Varghese N."/>
            <person name="Submissions S."/>
        </authorList>
    </citation>
    <scope>NUCLEOTIDE SEQUENCE [LARGE SCALE GENOMIC DNA]</scope>
    <source>
        <strain evidence="9">S5</strain>
    </source>
</reference>
<dbReference type="InterPro" id="IPR001650">
    <property type="entry name" value="Helicase_C-like"/>
</dbReference>
<organism evidence="8 9">
    <name type="scientific">Pelagirhabdus alkalitolerans</name>
    <dbReference type="NCBI Taxonomy" id="1612202"/>
    <lineage>
        <taxon>Bacteria</taxon>
        <taxon>Bacillati</taxon>
        <taxon>Bacillota</taxon>
        <taxon>Bacilli</taxon>
        <taxon>Bacillales</taxon>
        <taxon>Bacillaceae</taxon>
        <taxon>Pelagirhabdus</taxon>
    </lineage>
</organism>
<evidence type="ECO:0000259" key="7">
    <source>
        <dbReference type="PROSITE" id="PS51194"/>
    </source>
</evidence>
<dbReference type="InterPro" id="IPR002464">
    <property type="entry name" value="DNA/RNA_helicase_DEAH_CS"/>
</dbReference>
<dbReference type="CDD" id="cd17920">
    <property type="entry name" value="DEXHc_RecQ"/>
    <property type="match status" value="1"/>
</dbReference>
<evidence type="ECO:0000313" key="8">
    <source>
        <dbReference type="EMBL" id="SDB91529.1"/>
    </source>
</evidence>
<evidence type="ECO:0000256" key="3">
    <source>
        <dbReference type="ARBA" id="ARBA00022806"/>
    </source>
</evidence>
<feature type="domain" description="Helicase C-terminal" evidence="7">
    <location>
        <begin position="214"/>
        <end position="377"/>
    </location>
</feature>
<dbReference type="GO" id="GO:0009378">
    <property type="term" value="F:four-way junction helicase activity"/>
    <property type="evidence" value="ECO:0007669"/>
    <property type="project" value="TreeGrafter"/>
</dbReference>
<dbReference type="Proteomes" id="UP000242949">
    <property type="component" value="Unassembled WGS sequence"/>
</dbReference>
<dbReference type="PANTHER" id="PTHR13710">
    <property type="entry name" value="DNA HELICASE RECQ FAMILY MEMBER"/>
    <property type="match status" value="1"/>
</dbReference>
<dbReference type="EMBL" id="FMYI01000002">
    <property type="protein sequence ID" value="SDB91529.1"/>
    <property type="molecule type" value="Genomic_DNA"/>
</dbReference>
<dbReference type="NCBIfam" id="TIGR00614">
    <property type="entry name" value="recQ_fam"/>
    <property type="match status" value="1"/>
</dbReference>
<accession>A0A1G6HB63</accession>
<evidence type="ECO:0000256" key="1">
    <source>
        <dbReference type="ARBA" id="ARBA00022741"/>
    </source>
</evidence>
<dbReference type="GO" id="GO:0006281">
    <property type="term" value="P:DNA repair"/>
    <property type="evidence" value="ECO:0007669"/>
    <property type="project" value="TreeGrafter"/>
</dbReference>
<dbReference type="OrthoDB" id="9763310at2"/>
<dbReference type="GO" id="GO:0005737">
    <property type="term" value="C:cytoplasm"/>
    <property type="evidence" value="ECO:0007669"/>
    <property type="project" value="TreeGrafter"/>
</dbReference>
<sequence>MTIDQLLQNKFQYSSFREGQRDIIEDVIAGKHVLATLPTGAGKSICYQLPSFVLEGTVIVVTPLISLMEDQVKRLISKGIKRSVALNSFNSRAERRDILLNLNVYQLIYISPELLQSDEIMNRFKQLNVSLFVIDEAHCMSQWGHEFRPDYLKLNEVHKALNEPTILALTATATEDVQSDIIRHFHPLSFQKHLYPIDRENIALTIKHVENTHEKDQELLTLFEEFRSPAMIYFSSRKEAERVARLLRDSSDHLNIAYYHGGLDHEDRLLIQQQFMHHQLDVICCTSAFGMGIDKPDVRVVIHYHLPTQIESFIQEIGRAGRDQLESVSITLVSPTDYHIPKRLIDSELPSIDMLEQILTFIKAQKDNEEQVLQDVFEVLFDLTEVQYRFVINFLKEKSVISTDMVLKPTNLTPLIEQELITKVKDRYQYKEGKINELFNWVHRKGCLRNHLYQKFQTTIKQPLFQCCDRCDKNFYVWTSDERRKSVSSDWEDHLMQIMQPHI</sequence>
<keyword evidence="4" id="KW-0067">ATP-binding</keyword>
<dbReference type="FunFam" id="3.40.50.300:FF:001389">
    <property type="entry name" value="ATP-dependent DNA helicase RecQ"/>
    <property type="match status" value="1"/>
</dbReference>
<dbReference type="GO" id="GO:0043590">
    <property type="term" value="C:bacterial nucleoid"/>
    <property type="evidence" value="ECO:0007669"/>
    <property type="project" value="TreeGrafter"/>
</dbReference>
<keyword evidence="2" id="KW-0378">Hydrolase</keyword>
<dbReference type="InterPro" id="IPR014001">
    <property type="entry name" value="Helicase_ATP-bd"/>
</dbReference>
<dbReference type="GO" id="GO:0043138">
    <property type="term" value="F:3'-5' DNA helicase activity"/>
    <property type="evidence" value="ECO:0007669"/>
    <property type="project" value="TreeGrafter"/>
</dbReference>
<dbReference type="PROSITE" id="PS00690">
    <property type="entry name" value="DEAH_ATP_HELICASE"/>
    <property type="match status" value="1"/>
</dbReference>
<dbReference type="PROSITE" id="PS51192">
    <property type="entry name" value="HELICASE_ATP_BIND_1"/>
    <property type="match status" value="1"/>
</dbReference>
<gene>
    <name evidence="8" type="ORF">SAMN05421734_102444</name>
</gene>
<proteinExistence type="predicted"/>
<dbReference type="InterPro" id="IPR004589">
    <property type="entry name" value="DNA_helicase_ATP-dep_RecQ"/>
</dbReference>
<keyword evidence="5" id="KW-0238">DNA-binding</keyword>
<dbReference type="STRING" id="1612202.SAMN05421734_102444"/>
<name>A0A1G6HB63_9BACI</name>
<dbReference type="GO" id="GO:0005524">
    <property type="term" value="F:ATP binding"/>
    <property type="evidence" value="ECO:0007669"/>
    <property type="project" value="UniProtKB-KW"/>
</dbReference>
<dbReference type="GO" id="GO:0016787">
    <property type="term" value="F:hydrolase activity"/>
    <property type="evidence" value="ECO:0007669"/>
    <property type="project" value="UniProtKB-KW"/>
</dbReference>
<dbReference type="InterPro" id="IPR027417">
    <property type="entry name" value="P-loop_NTPase"/>
</dbReference>
<dbReference type="GO" id="GO:0006310">
    <property type="term" value="P:DNA recombination"/>
    <property type="evidence" value="ECO:0007669"/>
    <property type="project" value="InterPro"/>
</dbReference>
<feature type="domain" description="Helicase ATP-binding" evidence="6">
    <location>
        <begin position="24"/>
        <end position="191"/>
    </location>
</feature>
<dbReference type="Pfam" id="PF00270">
    <property type="entry name" value="DEAD"/>
    <property type="match status" value="1"/>
</dbReference>
<keyword evidence="3 8" id="KW-0347">Helicase</keyword>
<evidence type="ECO:0000256" key="4">
    <source>
        <dbReference type="ARBA" id="ARBA00022840"/>
    </source>
</evidence>
<dbReference type="SUPFAM" id="SSF52540">
    <property type="entry name" value="P-loop containing nucleoside triphosphate hydrolases"/>
    <property type="match status" value="1"/>
</dbReference>
<dbReference type="Pfam" id="PF00271">
    <property type="entry name" value="Helicase_C"/>
    <property type="match status" value="1"/>
</dbReference>